<gene>
    <name evidence="2" type="ORF">GSTUAT00006505001</name>
</gene>
<feature type="domain" description="ABC1 atypical kinase-like" evidence="1">
    <location>
        <begin position="151"/>
        <end position="419"/>
    </location>
</feature>
<dbReference type="PANTHER" id="PTHR43173">
    <property type="entry name" value="ABC1 FAMILY PROTEIN"/>
    <property type="match status" value="1"/>
</dbReference>
<keyword evidence="3" id="KW-1185">Reference proteome</keyword>
<dbReference type="Pfam" id="PF03109">
    <property type="entry name" value="ABC1"/>
    <property type="match status" value="1"/>
</dbReference>
<dbReference type="GO" id="GO:0005743">
    <property type="term" value="C:mitochondrial inner membrane"/>
    <property type="evidence" value="ECO:0007669"/>
    <property type="project" value="TreeGrafter"/>
</dbReference>
<evidence type="ECO:0000259" key="1">
    <source>
        <dbReference type="Pfam" id="PF03109"/>
    </source>
</evidence>
<accession>A0A292PSD2</accession>
<reference evidence="2" key="1">
    <citation type="submission" date="2015-10" db="EMBL/GenBank/DDBJ databases">
        <authorList>
            <person name="Regsiter A."/>
            <person name="william w."/>
        </authorList>
    </citation>
    <scope>NUCLEOTIDE SEQUENCE</scope>
    <source>
        <strain evidence="2">Montdore</strain>
    </source>
</reference>
<dbReference type="InterPro" id="IPR051130">
    <property type="entry name" value="Mito_struct-func_regulator"/>
</dbReference>
<dbReference type="PANTHER" id="PTHR43173:SF19">
    <property type="entry name" value="AARF DOMAIN-CONTAINING PROTEIN KINASE 1"/>
    <property type="match status" value="1"/>
</dbReference>
<organism evidence="2 3">
    <name type="scientific">Tuber aestivum</name>
    <name type="common">summer truffle</name>
    <dbReference type="NCBI Taxonomy" id="59557"/>
    <lineage>
        <taxon>Eukaryota</taxon>
        <taxon>Fungi</taxon>
        <taxon>Dikarya</taxon>
        <taxon>Ascomycota</taxon>
        <taxon>Pezizomycotina</taxon>
        <taxon>Pezizomycetes</taxon>
        <taxon>Pezizales</taxon>
        <taxon>Tuberaceae</taxon>
        <taxon>Tuber</taxon>
    </lineage>
</organism>
<dbReference type="InterPro" id="IPR011009">
    <property type="entry name" value="Kinase-like_dom_sf"/>
</dbReference>
<dbReference type="InterPro" id="IPR004147">
    <property type="entry name" value="ABC1_dom"/>
</dbReference>
<protein>
    <recommendedName>
        <fullName evidence="1">ABC1 atypical kinase-like domain-containing protein</fullName>
    </recommendedName>
</protein>
<dbReference type="GO" id="GO:0007005">
    <property type="term" value="P:mitochondrion organization"/>
    <property type="evidence" value="ECO:0007669"/>
    <property type="project" value="TreeGrafter"/>
</dbReference>
<evidence type="ECO:0000313" key="3">
    <source>
        <dbReference type="Proteomes" id="UP001412239"/>
    </source>
</evidence>
<dbReference type="AlphaFoldDB" id="A0A292PSD2"/>
<dbReference type="SUPFAM" id="SSF56112">
    <property type="entry name" value="Protein kinase-like (PK-like)"/>
    <property type="match status" value="1"/>
</dbReference>
<dbReference type="Proteomes" id="UP001412239">
    <property type="component" value="Unassembled WGS sequence"/>
</dbReference>
<proteinExistence type="predicted"/>
<dbReference type="GO" id="GO:0055088">
    <property type="term" value="P:lipid homeostasis"/>
    <property type="evidence" value="ECO:0007669"/>
    <property type="project" value="TreeGrafter"/>
</dbReference>
<sequence length="575" mass="64756">MRVLGFSRILLRNNVPWICRRCLSTSKAYSRRPGRGGKMLMGAAAGTALGAVAFGSPDVGHSVAAVERATRVASALALCINEWVDYRVTLRSLELDPGDSDGLLAKCHKRCAERTYKVLEKNGSIFIKLGQHLAAMGYLLPAEWTDTFIPLQDRCPVSSFESIEKMILDDTGQSVTDLFSEFDPNPIGAGTIKSFSPWLSVVGWLMNHFRVAVKLQHPALAEWIPLDMALTRFTFTNIKYFFPEYPMTWLSDEMEASLPQELNFEMEAKNIYRVREYFKGIENTPLVIPNVIWAKPRILVMEYLPGHRLDDLAFLDSNGVSRGEVSAALARIFNEMVFGKDAPLHCDPHGGNLAIRLADPNINDRSWVKKIFGRRKKTNFKIILYDHGLYRDIPMQMRRSYAKLWLAVIDGDEGRMRQYAGEVAGVTDDQFPLFASAITGRDYTALQKGVASPRDENEKEVITEALGEGLLAQLIQLLSNVPSVILLILKTNDLTRSLDENLQAGTGPERQFLILARYCARAVYEEAVELGGWKIVIATLEYWRISLKLRIFEWGVWWRGVFHASAFGGRRLLEG</sequence>
<evidence type="ECO:0000313" key="2">
    <source>
        <dbReference type="EMBL" id="CUS09383.1"/>
    </source>
</evidence>
<name>A0A292PSD2_9PEZI</name>
<dbReference type="EMBL" id="LN891083">
    <property type="protein sequence ID" value="CUS09383.1"/>
    <property type="molecule type" value="Genomic_DNA"/>
</dbReference>